<feature type="chain" id="PRO_5006697821" evidence="1">
    <location>
        <begin position="26"/>
        <end position="120"/>
    </location>
</feature>
<organism evidence="2 3">
    <name type="scientific">Yersinia aleksiciae</name>
    <dbReference type="NCBI Taxonomy" id="263819"/>
    <lineage>
        <taxon>Bacteria</taxon>
        <taxon>Pseudomonadati</taxon>
        <taxon>Pseudomonadota</taxon>
        <taxon>Gammaproteobacteria</taxon>
        <taxon>Enterobacterales</taxon>
        <taxon>Yersiniaceae</taxon>
        <taxon>Yersinia</taxon>
    </lineage>
</organism>
<feature type="signal peptide" evidence="1">
    <location>
        <begin position="1"/>
        <end position="25"/>
    </location>
</feature>
<evidence type="ECO:0000256" key="1">
    <source>
        <dbReference type="SAM" id="SignalP"/>
    </source>
</evidence>
<gene>
    <name evidence="2" type="ORF">ERS008460_01083</name>
</gene>
<dbReference type="RefSeq" id="WP_244317041.1">
    <property type="nucleotide sequence ID" value="NZ_CABHQI010000086.1"/>
</dbReference>
<dbReference type="GO" id="GO:0015344">
    <property type="term" value="F:siderophore uptake transmembrane transporter activity"/>
    <property type="evidence" value="ECO:0007669"/>
    <property type="project" value="TreeGrafter"/>
</dbReference>
<sequence length="120" mass="13512">MEIIKCQRWYWCGLPLLAMGSVAQSADNRTEDKKIENRTKIVVIGQQSEAETQSYQPTTSVTGTRTESNLLNVPQAVSVVPRQVLRDQAARNIDEALYNVAICSVTKRTRILIFIIRCTV</sequence>
<dbReference type="PANTHER" id="PTHR32552">
    <property type="entry name" value="FERRICHROME IRON RECEPTOR-RELATED"/>
    <property type="match status" value="1"/>
</dbReference>
<reference evidence="3" key="1">
    <citation type="submission" date="2015-03" db="EMBL/GenBank/DDBJ databases">
        <authorList>
            <consortium name="Pathogen Informatics"/>
        </authorList>
    </citation>
    <scope>NUCLEOTIDE SEQUENCE [LARGE SCALE GENOMIC DNA]</scope>
    <source>
        <strain evidence="3">IP27925</strain>
    </source>
</reference>
<dbReference type="EMBL" id="CQEM01000004">
    <property type="protein sequence ID" value="CNK85640.1"/>
    <property type="molecule type" value="Genomic_DNA"/>
</dbReference>
<protein>
    <submittedName>
        <fullName evidence="2">Putative hydroxamate-type ferrisiderophore receptor</fullName>
    </submittedName>
</protein>
<dbReference type="PANTHER" id="PTHR32552:SF85">
    <property type="entry name" value="BLL7968 PROTEIN"/>
    <property type="match status" value="1"/>
</dbReference>
<proteinExistence type="predicted"/>
<dbReference type="SUPFAM" id="SSF56935">
    <property type="entry name" value="Porins"/>
    <property type="match status" value="1"/>
</dbReference>
<name>A0A0T9TIW0_YERAE</name>
<keyword evidence="2" id="KW-0675">Receptor</keyword>
<dbReference type="Proteomes" id="UP000040088">
    <property type="component" value="Unassembled WGS sequence"/>
</dbReference>
<dbReference type="Gene3D" id="2.170.130.10">
    <property type="entry name" value="TonB-dependent receptor, plug domain"/>
    <property type="match status" value="1"/>
</dbReference>
<keyword evidence="1" id="KW-0732">Signal</keyword>
<dbReference type="InterPro" id="IPR039426">
    <property type="entry name" value="TonB-dep_rcpt-like"/>
</dbReference>
<dbReference type="AlphaFoldDB" id="A0A0T9TIW0"/>
<dbReference type="GO" id="GO:0009279">
    <property type="term" value="C:cell outer membrane"/>
    <property type="evidence" value="ECO:0007669"/>
    <property type="project" value="TreeGrafter"/>
</dbReference>
<evidence type="ECO:0000313" key="3">
    <source>
        <dbReference type="Proteomes" id="UP000040088"/>
    </source>
</evidence>
<evidence type="ECO:0000313" key="2">
    <source>
        <dbReference type="EMBL" id="CNK85640.1"/>
    </source>
</evidence>
<accession>A0A0T9TIW0</accession>
<dbReference type="InterPro" id="IPR037066">
    <property type="entry name" value="Plug_dom_sf"/>
</dbReference>